<dbReference type="RefSeq" id="XP_002950638.1">
    <property type="nucleotide sequence ID" value="XM_002950592.1"/>
</dbReference>
<dbReference type="GeneID" id="9617569"/>
<dbReference type="EMBL" id="GL378340">
    <property type="protein sequence ID" value="EFJ48384.1"/>
    <property type="molecule type" value="Genomic_DNA"/>
</dbReference>
<organism evidence="3">
    <name type="scientific">Volvox carteri f. nagariensis</name>
    <dbReference type="NCBI Taxonomy" id="3068"/>
    <lineage>
        <taxon>Eukaryota</taxon>
        <taxon>Viridiplantae</taxon>
        <taxon>Chlorophyta</taxon>
        <taxon>core chlorophytes</taxon>
        <taxon>Chlorophyceae</taxon>
        <taxon>CS clade</taxon>
        <taxon>Chlamydomonadales</taxon>
        <taxon>Volvocaceae</taxon>
        <taxon>Volvox</taxon>
    </lineage>
</organism>
<accession>D8TVY1</accession>
<proteinExistence type="predicted"/>
<feature type="region of interest" description="Disordered" evidence="1">
    <location>
        <begin position="119"/>
        <end position="146"/>
    </location>
</feature>
<feature type="region of interest" description="Disordered" evidence="1">
    <location>
        <begin position="1"/>
        <end position="39"/>
    </location>
</feature>
<evidence type="ECO:0000313" key="3">
    <source>
        <dbReference type="Proteomes" id="UP000001058"/>
    </source>
</evidence>
<dbReference type="KEGG" id="vcn:VOLCADRAFT_104774"/>
<reference evidence="2 3" key="1">
    <citation type="journal article" date="2010" name="Science">
        <title>Genomic analysis of organismal complexity in the multicellular green alga Volvox carteri.</title>
        <authorList>
            <person name="Prochnik S.E."/>
            <person name="Umen J."/>
            <person name="Nedelcu A.M."/>
            <person name="Hallmann A."/>
            <person name="Miller S.M."/>
            <person name="Nishii I."/>
            <person name="Ferris P."/>
            <person name="Kuo A."/>
            <person name="Mitros T."/>
            <person name="Fritz-Laylin L.K."/>
            <person name="Hellsten U."/>
            <person name="Chapman J."/>
            <person name="Simakov O."/>
            <person name="Rensing S.A."/>
            <person name="Terry A."/>
            <person name="Pangilinan J."/>
            <person name="Kapitonov V."/>
            <person name="Jurka J."/>
            <person name="Salamov A."/>
            <person name="Shapiro H."/>
            <person name="Schmutz J."/>
            <person name="Grimwood J."/>
            <person name="Lindquist E."/>
            <person name="Lucas S."/>
            <person name="Grigoriev I.V."/>
            <person name="Schmitt R."/>
            <person name="Kirk D."/>
            <person name="Rokhsar D.S."/>
        </authorList>
    </citation>
    <scope>NUCLEOTIDE SEQUENCE [LARGE SCALE GENOMIC DNA]</scope>
    <source>
        <strain evidence="3">f. Nagariensis / Eve</strain>
    </source>
</reference>
<name>D8TVY1_VOLCA</name>
<gene>
    <name evidence="2" type="ORF">VOLCADRAFT_104774</name>
</gene>
<keyword evidence="3" id="KW-1185">Reference proteome</keyword>
<evidence type="ECO:0000256" key="1">
    <source>
        <dbReference type="SAM" id="MobiDB-lite"/>
    </source>
</evidence>
<dbReference type="InParanoid" id="D8TVY1"/>
<dbReference type="AlphaFoldDB" id="D8TVY1"/>
<dbReference type="Proteomes" id="UP000001058">
    <property type="component" value="Unassembled WGS sequence"/>
</dbReference>
<feature type="compositionally biased region" description="Basic and acidic residues" evidence="1">
    <location>
        <begin position="126"/>
        <end position="146"/>
    </location>
</feature>
<sequence>MTSSLQLPPKALLKGASKSQSPCHMHAPKQQNPIQLRLKGKGANNVDDIDLKVYDSDGKEPEPVLKRVLVHRLLQRCIEYSTDKKREAPFGGKSWGACAASGKLTIFYSVTQPVASNLQERKQKKIKEDNCSRDDEDTPRREACPP</sequence>
<evidence type="ECO:0000313" key="2">
    <source>
        <dbReference type="EMBL" id="EFJ48384.1"/>
    </source>
</evidence>
<protein>
    <submittedName>
        <fullName evidence="2">Uncharacterized protein</fullName>
    </submittedName>
</protein>